<dbReference type="RefSeq" id="WP_076588465.1">
    <property type="nucleotide sequence ID" value="NZ_FTLW01000006.1"/>
</dbReference>
<dbReference type="EMBL" id="FTLW01000006">
    <property type="protein sequence ID" value="SIR09398.1"/>
    <property type="molecule type" value="Genomic_DNA"/>
</dbReference>
<evidence type="ECO:0000313" key="3">
    <source>
        <dbReference type="Proteomes" id="UP000241788"/>
    </source>
</evidence>
<reference evidence="3" key="1">
    <citation type="submission" date="2017-01" db="EMBL/GenBank/DDBJ databases">
        <authorList>
            <person name="Varghese N."/>
            <person name="Submissions S."/>
        </authorList>
    </citation>
    <scope>NUCLEOTIDE SEQUENCE [LARGE SCALE GENOMIC DNA]</scope>
    <source>
        <strain evidence="3">UM1</strain>
    </source>
</reference>
<feature type="chain" id="PRO_5013269667" evidence="1">
    <location>
        <begin position="25"/>
        <end position="298"/>
    </location>
</feature>
<name>A0A1N6Y496_9GAMM</name>
<sequence length="298" mass="31639">MKRILPPVVGLLACALIAACQPQADGQATAQPAATSNTTSTTSSAPTAVDNVALDGFLAAVYGHGASRTRPWVHAPLQASFRDTETEANAPENVTRQLCADESVIQGGQPARLIAICGQPEDYGHPTPGLTDFFLLRMQDGKAVAAAQQHLQEYGSMGNPGEVKAMQLGADLWGFVVRSSFSNMGYTASTWGLVLPKDGGFHDAGFFRSHIDNLGLVEGCDDASQPCTAPKAFNINFALDTDRSNPTAAHWPLVVTESGPACGKPASATHRVLLDAATMRYQVPNILKRETCKDDWTD</sequence>
<keyword evidence="1" id="KW-0732">Signal</keyword>
<dbReference type="PROSITE" id="PS51257">
    <property type="entry name" value="PROKAR_LIPOPROTEIN"/>
    <property type="match status" value="1"/>
</dbReference>
<evidence type="ECO:0000256" key="1">
    <source>
        <dbReference type="SAM" id="SignalP"/>
    </source>
</evidence>
<gene>
    <name evidence="2" type="ORF">SAMN05421546_2371</name>
</gene>
<organism evidence="2 3">
    <name type="scientific">Solilutibacter tolerans</name>
    <dbReference type="NCBI Taxonomy" id="1604334"/>
    <lineage>
        <taxon>Bacteria</taxon>
        <taxon>Pseudomonadati</taxon>
        <taxon>Pseudomonadota</taxon>
        <taxon>Gammaproteobacteria</taxon>
        <taxon>Lysobacterales</taxon>
        <taxon>Lysobacteraceae</taxon>
        <taxon>Solilutibacter</taxon>
    </lineage>
</organism>
<accession>A0A1N6Y496</accession>
<evidence type="ECO:0000313" key="2">
    <source>
        <dbReference type="EMBL" id="SIR09398.1"/>
    </source>
</evidence>
<dbReference type="Proteomes" id="UP000241788">
    <property type="component" value="Unassembled WGS sequence"/>
</dbReference>
<feature type="signal peptide" evidence="1">
    <location>
        <begin position="1"/>
        <end position="24"/>
    </location>
</feature>
<keyword evidence="3" id="KW-1185">Reference proteome</keyword>
<dbReference type="AlphaFoldDB" id="A0A1N6Y496"/>
<protein>
    <submittedName>
        <fullName evidence="2">Uncharacterized protein</fullName>
    </submittedName>
</protein>
<proteinExistence type="predicted"/>
<dbReference type="STRING" id="1604334.SAMN05421546_2371"/>
<dbReference type="OrthoDB" id="5974137at2"/>